<feature type="compositionally biased region" description="Polar residues" evidence="2">
    <location>
        <begin position="869"/>
        <end position="889"/>
    </location>
</feature>
<dbReference type="Proteomes" id="UP001374579">
    <property type="component" value="Unassembled WGS sequence"/>
</dbReference>
<feature type="region of interest" description="Disordered" evidence="2">
    <location>
        <begin position="96"/>
        <end position="249"/>
    </location>
</feature>
<feature type="compositionally biased region" description="Acidic residues" evidence="2">
    <location>
        <begin position="818"/>
        <end position="837"/>
    </location>
</feature>
<keyword evidence="1" id="KW-0863">Zinc-finger</keyword>
<accession>A0AAN9G546</accession>
<dbReference type="GO" id="GO:0008270">
    <property type="term" value="F:zinc ion binding"/>
    <property type="evidence" value="ECO:0007669"/>
    <property type="project" value="UniProtKB-KW"/>
</dbReference>
<feature type="region of interest" description="Disordered" evidence="2">
    <location>
        <begin position="549"/>
        <end position="597"/>
    </location>
</feature>
<evidence type="ECO:0000256" key="2">
    <source>
        <dbReference type="SAM" id="MobiDB-lite"/>
    </source>
</evidence>
<feature type="region of interest" description="Disordered" evidence="2">
    <location>
        <begin position="1410"/>
        <end position="1588"/>
    </location>
</feature>
<feature type="domain" description="C3H1-type" evidence="3">
    <location>
        <begin position="48"/>
        <end position="70"/>
    </location>
</feature>
<feature type="compositionally biased region" description="Basic and acidic residues" evidence="2">
    <location>
        <begin position="1436"/>
        <end position="1515"/>
    </location>
</feature>
<gene>
    <name evidence="4" type="ORF">V1264_007935</name>
</gene>
<feature type="compositionally biased region" description="Basic and acidic residues" evidence="2">
    <location>
        <begin position="938"/>
        <end position="948"/>
    </location>
</feature>
<feature type="region of interest" description="Disordered" evidence="2">
    <location>
        <begin position="1356"/>
        <end position="1377"/>
    </location>
</feature>
<feature type="compositionally biased region" description="Polar residues" evidence="2">
    <location>
        <begin position="1040"/>
        <end position="1050"/>
    </location>
</feature>
<feature type="compositionally biased region" description="Polar residues" evidence="2">
    <location>
        <begin position="1553"/>
        <end position="1563"/>
    </location>
</feature>
<feature type="compositionally biased region" description="Polar residues" evidence="2">
    <location>
        <begin position="240"/>
        <end position="249"/>
    </location>
</feature>
<feature type="compositionally biased region" description="Polar residues" evidence="2">
    <location>
        <begin position="679"/>
        <end position="691"/>
    </location>
</feature>
<name>A0AAN9G546_9CAEN</name>
<feature type="compositionally biased region" description="Polar residues" evidence="2">
    <location>
        <begin position="560"/>
        <end position="580"/>
    </location>
</feature>
<feature type="compositionally biased region" description="Basic and acidic residues" evidence="2">
    <location>
        <begin position="767"/>
        <end position="788"/>
    </location>
</feature>
<protein>
    <recommendedName>
        <fullName evidence="3">C3H1-type domain-containing protein</fullName>
    </recommendedName>
</protein>
<dbReference type="EMBL" id="JBAMIC010000019">
    <property type="protein sequence ID" value="KAK7094295.1"/>
    <property type="molecule type" value="Genomic_DNA"/>
</dbReference>
<feature type="compositionally biased region" description="Polar residues" evidence="2">
    <location>
        <begin position="588"/>
        <end position="597"/>
    </location>
</feature>
<keyword evidence="5" id="KW-1185">Reference proteome</keyword>
<organism evidence="4 5">
    <name type="scientific">Littorina saxatilis</name>
    <dbReference type="NCBI Taxonomy" id="31220"/>
    <lineage>
        <taxon>Eukaryota</taxon>
        <taxon>Metazoa</taxon>
        <taxon>Spiralia</taxon>
        <taxon>Lophotrochozoa</taxon>
        <taxon>Mollusca</taxon>
        <taxon>Gastropoda</taxon>
        <taxon>Caenogastropoda</taxon>
        <taxon>Littorinimorpha</taxon>
        <taxon>Littorinoidea</taxon>
        <taxon>Littorinidae</taxon>
        <taxon>Littorina</taxon>
    </lineage>
</organism>
<reference evidence="4 5" key="1">
    <citation type="submission" date="2024-02" db="EMBL/GenBank/DDBJ databases">
        <title>Chromosome-scale genome assembly of the rough periwinkle Littorina saxatilis.</title>
        <authorList>
            <person name="De Jode A."/>
            <person name="Faria R."/>
            <person name="Formenti G."/>
            <person name="Sims Y."/>
            <person name="Smith T.P."/>
            <person name="Tracey A."/>
            <person name="Wood J.M.D."/>
            <person name="Zagrodzka Z.B."/>
            <person name="Johannesson K."/>
            <person name="Butlin R.K."/>
            <person name="Leder E.H."/>
        </authorList>
    </citation>
    <scope>NUCLEOTIDE SEQUENCE [LARGE SCALE GENOMIC DNA]</scope>
    <source>
        <strain evidence="4">Snail1</strain>
        <tissue evidence="4">Muscle</tissue>
    </source>
</reference>
<feature type="compositionally biased region" description="Basic and acidic residues" evidence="2">
    <location>
        <begin position="838"/>
        <end position="852"/>
    </location>
</feature>
<feature type="compositionally biased region" description="Polar residues" evidence="2">
    <location>
        <begin position="997"/>
        <end position="1008"/>
    </location>
</feature>
<sequence length="1792" mass="199411">MDHLKLRELRTLVRRQCARSPVTRPNVCFYYNSKKGCSKGLRCNALHVCRNFIFGQCKFGDNCNRGHDLIDPSIIFILDQYGIDVEDLPELMQDAQHEMKPPPLPGILGPVPSSLPTSTSIVGWGGPATQLSDHGAETRPSDQQQACLDEDGETSGFGRPGSGVGREGEGSRSGKPSPRVGTDDGGHRSKRPPYGRDSQSPQFKGHRTWSRERGSRSGQDSDSSRSRRGSNSPMPGLMSPPSNRNHGNWSYHVSSVATEKQGAEGCTPKVYQTLFSRRRGHVVNSDGVEDTSLDTAQSKENCDSSEAEETLPTPFNPFSYLQNPKKPAVTATTHAETAMKVSSQLPENVAVAQSWVQFQNTQTSVGAPAIHTTQVKNTTQGVETSAEAPAIHTTQVKNTTQGVETSVEAPAIHTTQVKNTTQGMETSVEAPAIHTTQVKNTTQGMETSVEAAAINTTQGMKTKCHFPARRATEDLLFGRPKERSFLPASDSDGSFCRARAAVRPVVSVMPQVQTKPQPVCSKPDLPSSKVVDAPESCVGVVFGQKQAQDFTPAKTDEQKTSATTNSNVESSGASTSSGVTQPAPLVSNDPSPSTASPLATNLQSIIAGLISNVQKLHSRGPRDAEPESHFVSYLSELAQPDKLTADVKSQVNNEGRMKMTLDDVDGESDNDERVRKSPEQLQYLSDGQISDSENDADAASKKMIPVVPEEPMLFDYNHMPTTAMLSRMLDSPGNSSVKEMTAKSHLGAGEGGGSVRVEEKDLEEADSAAKTDKQGSERKGRSRSDRDKRCKCRCKGKRGARKRRRSGQEIKAGGIEYDNVDSPEEEELELIDSSEGDMSDHHSCDEHEKAVSDRISQGDNSQDRGVHSARQSSAPRSNHSPQRSSQGHGRSSPGPRKTSQRLSPDQRSAHSDGVNRGEYNGSGFTERRSLFRSVSSPTREDSRPHENMFDSGVTSRAEPPKLTALRWRSRSQERSQERSLGSLNGSQRPFNEDARGPTSQRMWQQQTDSTHRHYASVSRGGSLGGGSEGYVRRREELRQANVTDTLTSREGSFDGHRQLGDRPSPFSGEREIENFRIRERSPVGSHHGSLGFRDRSVEGSVHCRLGPSPVPFDHLHTERGYRERDVIPGRYDAGFEDTEHHQHRPADEEPEWCDGVRQGNVRDVSETCGTDAFPIGRGPTVSPKKFANYEDWKRAHSKVSENGTGRSVTQPDILFNSLCSEEERYSRQEPLQDVRDENRHDALFIGQCQDEFQRYLPSNLSPLHEQHNQHEQRREDRHRLDDFQVYRESQPHSSDFSGRSHGPTPPRLHRSEGRDLRAEESCDSSSFDRCRREGFDGGDGGHLRENINHLLDRARHVSGSCRSSPHGDPGSSIPHMMFDVQPPTIELEHDTKDSAPGLCGEDQAKQYFHARKRRGDERQQRHTGSAKRKRISPPREQGRNTTLRDRHTDRHPVHNRDTKSGRRKIRDRDPGHRDTDQVQRDRDPGCRDRDSGHSRDSSSGRQRSRDREITRDEARRRGRNHAQRDEKDTFQRSPRLWSPGNRTGDRKSRCHRSNSGEWYNASHSRQRSVRSGEGNDSRRRDSRDRLEHTPGIKIKMVFNPGEEAAFGDNAVAVENESLPPYRDLDLPGVEDHTGFEGQPLYDAVDEDDEEFHEEGGYDDNYDDNYGDDFGGDCYGNDYGDLEEGYGNYDDGYGDGFGGEFDGDFQEDDLEDVNGGDGTGIGSPFEDVGDLIQARAAHCHPDLRSRLQNRNRSRLLFKAKAEGLQIRVNQGRHRQQQNNKGRYMRDIDRQIIA</sequence>
<feature type="region of interest" description="Disordered" evidence="2">
    <location>
        <begin position="1288"/>
        <end position="1329"/>
    </location>
</feature>
<dbReference type="InterPro" id="IPR000571">
    <property type="entry name" value="Znf_CCCH"/>
</dbReference>
<feature type="region of interest" description="Disordered" evidence="2">
    <location>
        <begin position="760"/>
        <end position="1069"/>
    </location>
</feature>
<feature type="zinc finger region" description="C3H1-type" evidence="1">
    <location>
        <begin position="48"/>
        <end position="70"/>
    </location>
</feature>
<comment type="caution">
    <text evidence="4">The sequence shown here is derived from an EMBL/GenBank/DDBJ whole genome shotgun (WGS) entry which is preliminary data.</text>
</comment>
<keyword evidence="1" id="KW-0862">Zinc</keyword>
<evidence type="ECO:0000256" key="1">
    <source>
        <dbReference type="PROSITE-ProRule" id="PRU00723"/>
    </source>
</evidence>
<feature type="region of interest" description="Disordered" evidence="2">
    <location>
        <begin position="651"/>
        <end position="701"/>
    </location>
</feature>
<evidence type="ECO:0000313" key="5">
    <source>
        <dbReference type="Proteomes" id="UP001374579"/>
    </source>
</evidence>
<feature type="compositionally biased region" description="Basic residues" evidence="2">
    <location>
        <begin position="789"/>
        <end position="805"/>
    </location>
</feature>
<dbReference type="PROSITE" id="PS50103">
    <property type="entry name" value="ZF_C3H1"/>
    <property type="match status" value="1"/>
</dbReference>
<feature type="compositionally biased region" description="Low complexity" evidence="2">
    <location>
        <begin position="106"/>
        <end position="116"/>
    </location>
</feature>
<feature type="compositionally biased region" description="Basic and acidic residues" evidence="2">
    <location>
        <begin position="1051"/>
        <end position="1060"/>
    </location>
</feature>
<feature type="compositionally biased region" description="Basic and acidic residues" evidence="2">
    <location>
        <begin position="1309"/>
        <end position="1329"/>
    </location>
</feature>
<evidence type="ECO:0000259" key="3">
    <source>
        <dbReference type="PROSITE" id="PS50103"/>
    </source>
</evidence>
<feature type="compositionally biased region" description="Basic and acidic residues" evidence="2">
    <location>
        <begin position="1573"/>
        <end position="1588"/>
    </location>
</feature>
<evidence type="ECO:0000313" key="4">
    <source>
        <dbReference type="EMBL" id="KAK7094295.1"/>
    </source>
</evidence>
<proteinExistence type="predicted"/>
<keyword evidence="1" id="KW-0479">Metal-binding</keyword>